<keyword evidence="3" id="KW-1185">Reference proteome</keyword>
<name>Q7NFN4_GLOVI</name>
<keyword evidence="1" id="KW-0472">Membrane</keyword>
<dbReference type="HOGENOM" id="CLU_2861421_0_0_3"/>
<protein>
    <submittedName>
        <fullName evidence="2">Gsl3490 protein</fullName>
    </submittedName>
</protein>
<feature type="transmembrane region" description="Helical" evidence="1">
    <location>
        <begin position="6"/>
        <end position="24"/>
    </location>
</feature>
<accession>Q7NFN4</accession>
<dbReference type="Proteomes" id="UP000000557">
    <property type="component" value="Chromosome"/>
</dbReference>
<gene>
    <name evidence="2" type="ordered locus">gsl3490</name>
</gene>
<keyword evidence="1" id="KW-0812">Transmembrane</keyword>
<proteinExistence type="predicted"/>
<evidence type="ECO:0000313" key="3">
    <source>
        <dbReference type="Proteomes" id="UP000000557"/>
    </source>
</evidence>
<reference evidence="2 3" key="2">
    <citation type="journal article" date="2003" name="DNA Res.">
        <title>Complete genome structure of Gloeobacter violaceus PCC 7421, a cyanobacterium that lacks thylakoids (supplement).</title>
        <authorList>
            <person name="Nakamura Y."/>
            <person name="Kaneko T."/>
            <person name="Sato S."/>
            <person name="Mimuro M."/>
            <person name="Miyashita H."/>
            <person name="Tsuchiya T."/>
            <person name="Sasamoto S."/>
            <person name="Watanabe A."/>
            <person name="Kawashima K."/>
            <person name="Kishida Y."/>
            <person name="Kiyokawa C."/>
            <person name="Kohara M."/>
            <person name="Matsumoto M."/>
            <person name="Matsuno A."/>
            <person name="Nakazaki N."/>
            <person name="Shimpo S."/>
            <person name="Takeuchi C."/>
            <person name="Yamada M."/>
            <person name="Tabata S."/>
        </authorList>
    </citation>
    <scope>NUCLEOTIDE SEQUENCE [LARGE SCALE GENOMIC DNA]</scope>
    <source>
        <strain evidence="3">ATCC 29082 / PCC 7421</strain>
    </source>
</reference>
<keyword evidence="1" id="KW-1133">Transmembrane helix</keyword>
<dbReference type="KEGG" id="gvi:gsl3490"/>
<dbReference type="EMBL" id="BA000045">
    <property type="protein sequence ID" value="BAC91431.1"/>
    <property type="molecule type" value="Genomic_DNA"/>
</dbReference>
<evidence type="ECO:0000313" key="2">
    <source>
        <dbReference type="EMBL" id="BAC91431.1"/>
    </source>
</evidence>
<sequence length="64" mass="6904">MLAEKMLSIISMWALTAIGLSGFLTGRHWGVNRPAVQSMLSGRDLSGLPTITQIVLEGLLPLLQ</sequence>
<dbReference type="InParanoid" id="Q7NFN4"/>
<dbReference type="AlphaFoldDB" id="Q7NFN4"/>
<dbReference type="STRING" id="251221.gene:10761002"/>
<organism evidence="2 3">
    <name type="scientific">Gloeobacter violaceus (strain ATCC 29082 / PCC 7421)</name>
    <dbReference type="NCBI Taxonomy" id="251221"/>
    <lineage>
        <taxon>Bacteria</taxon>
        <taxon>Bacillati</taxon>
        <taxon>Cyanobacteriota</taxon>
        <taxon>Cyanophyceae</taxon>
        <taxon>Gloeobacterales</taxon>
        <taxon>Gloeobacteraceae</taxon>
        <taxon>Gloeobacter</taxon>
    </lineage>
</organism>
<evidence type="ECO:0000256" key="1">
    <source>
        <dbReference type="SAM" id="Phobius"/>
    </source>
</evidence>
<reference evidence="2 3" key="1">
    <citation type="journal article" date="2003" name="DNA Res.">
        <title>Complete genome structure of Gloeobacter violaceus PCC 7421, a cyanobacterium that lacks thylakoids.</title>
        <authorList>
            <person name="Nakamura Y."/>
            <person name="Kaneko T."/>
            <person name="Sato S."/>
            <person name="Mimuro M."/>
            <person name="Miyashita H."/>
            <person name="Tsuchiya T."/>
            <person name="Sasamoto S."/>
            <person name="Watanabe A."/>
            <person name="Kawashima K."/>
            <person name="Kishida Y."/>
            <person name="Kiyokawa C."/>
            <person name="Kohara M."/>
            <person name="Matsumoto M."/>
            <person name="Matsuno A."/>
            <person name="Nakazaki N."/>
            <person name="Shimpo S."/>
            <person name="Takeuchi C."/>
            <person name="Yamada M."/>
            <person name="Tabata S."/>
        </authorList>
    </citation>
    <scope>NUCLEOTIDE SEQUENCE [LARGE SCALE GENOMIC DNA]</scope>
    <source>
        <strain evidence="3">ATCC 29082 / PCC 7421</strain>
    </source>
</reference>
<dbReference type="EnsemblBacteria" id="BAC91431">
    <property type="protein sequence ID" value="BAC91431"/>
    <property type="gene ID" value="BAC91431"/>
</dbReference>